<dbReference type="Proteomes" id="UP000634206">
    <property type="component" value="Unassembled WGS sequence"/>
</dbReference>
<name>A0AAE2SEC0_9BACT</name>
<evidence type="ECO:0000313" key="3">
    <source>
        <dbReference type="Proteomes" id="UP000634206"/>
    </source>
</evidence>
<accession>A0AAE2SEC0</accession>
<sequence>MNTEEPSAFLTEEVPSLLSLSENDRDRLAEVLQELLSTGSINGLENSRSNLYHWARQHDDWLREIAALNGLDVSIHHEERLIQATPRSAGLRLRLTQDATLVWLALWFAGDVRWRDEGADQAFLSVAELMDLIHDQLLPDVTGRFPRGRLRDILRHASRLNLIKLIHAEPFEETGIEVLPAIRRVIPFRDLADWQETAAQFQPESDAELEEQEEDDEDDVKDEQESAPENDEV</sequence>
<evidence type="ECO:0000313" key="2">
    <source>
        <dbReference type="EMBL" id="MBK1854965.1"/>
    </source>
</evidence>
<evidence type="ECO:0000256" key="1">
    <source>
        <dbReference type="SAM" id="MobiDB-lite"/>
    </source>
</evidence>
<organism evidence="2 3">
    <name type="scientific">Oceaniferula flava</name>
    <dbReference type="NCBI Taxonomy" id="2800421"/>
    <lineage>
        <taxon>Bacteria</taxon>
        <taxon>Pseudomonadati</taxon>
        <taxon>Verrucomicrobiota</taxon>
        <taxon>Verrucomicrobiia</taxon>
        <taxon>Verrucomicrobiales</taxon>
        <taxon>Verrucomicrobiaceae</taxon>
        <taxon>Oceaniferula</taxon>
    </lineage>
</organism>
<dbReference type="RefSeq" id="WP_309489576.1">
    <property type="nucleotide sequence ID" value="NZ_JAENIG010000004.1"/>
</dbReference>
<dbReference type="Pfam" id="PF13835">
    <property type="entry name" value="DUF4194"/>
    <property type="match status" value="1"/>
</dbReference>
<comment type="caution">
    <text evidence="2">The sequence shown here is derived from an EMBL/GenBank/DDBJ whole genome shotgun (WGS) entry which is preliminary data.</text>
</comment>
<gene>
    <name evidence="2" type="ORF">JIN83_08335</name>
</gene>
<protein>
    <submittedName>
        <fullName evidence="2">DUF4194 domain-containing protein</fullName>
    </submittedName>
</protein>
<reference evidence="2" key="1">
    <citation type="submission" date="2021-01" db="EMBL/GenBank/DDBJ databases">
        <title>Modified the classification status of verrucomicrobia.</title>
        <authorList>
            <person name="Feng X."/>
        </authorList>
    </citation>
    <scope>NUCLEOTIDE SEQUENCE</scope>
    <source>
        <strain evidence="2">5K15</strain>
    </source>
</reference>
<dbReference type="AlphaFoldDB" id="A0AAE2SEC0"/>
<dbReference type="EMBL" id="JAENIG010000004">
    <property type="protein sequence ID" value="MBK1854965.1"/>
    <property type="molecule type" value="Genomic_DNA"/>
</dbReference>
<dbReference type="InterPro" id="IPR025449">
    <property type="entry name" value="JetB"/>
</dbReference>
<feature type="region of interest" description="Disordered" evidence="1">
    <location>
        <begin position="197"/>
        <end position="233"/>
    </location>
</feature>
<feature type="compositionally biased region" description="Acidic residues" evidence="1">
    <location>
        <begin position="205"/>
        <end position="233"/>
    </location>
</feature>
<proteinExistence type="predicted"/>
<keyword evidence="3" id="KW-1185">Reference proteome</keyword>